<feature type="compositionally biased region" description="Polar residues" evidence="1">
    <location>
        <begin position="429"/>
        <end position="442"/>
    </location>
</feature>
<dbReference type="EMBL" id="KI912109">
    <property type="protein sequence ID" value="ETS88103.1"/>
    <property type="molecule type" value="Genomic_DNA"/>
</dbReference>
<feature type="region of interest" description="Disordered" evidence="1">
    <location>
        <begin position="716"/>
        <end position="800"/>
    </location>
</feature>
<dbReference type="OrthoDB" id="4777762at2759"/>
<feature type="region of interest" description="Disordered" evidence="1">
    <location>
        <begin position="1"/>
        <end position="563"/>
    </location>
</feature>
<sequence>MDDEEHQDSPEATMGTLRRDTPLPLPVEDPPESSTAATPTTGLGSATDDYDPDNPGNGLDNSDNFGDDEDLPSALQSMSQSLRNSQATRQPFQSQDELPDSRPESIIDASETDAEPEDPPNFSAHDVSDSGSLYEPSQEKGRSGRKKPATRAQTRGQQINSGEKESSEAERKGSSARRLYESRAAQKASEQSGSAGTKQKTQKKSVVRGRIAKQPFTEDVDQTHNEQAPETANSGRASGAKTAKQKTASSDAQTHKKKATVASLPKHDNNDPYEIDEDISQQAPNESKTRQQKKPSRKSQGSRAGRAQQNPVPKKASRRKQNSRLKEQQEQEVFAIDDIEDSTADDVQTHLTRNAGSTKLKDRMQLDDESAVATKKQKILEVDDHQTHPTNHDHAGEQDLTKPKQSMIKKVSTKQNGIEVASAKAQQDVVHSNGHSGVTQHMSRVRVSDGSVNDALSEPDFTGVGLEGNTPSDSDDHHYIDEQLLPPAMPDPEHERSMPAKKKLPFRKRGEPRQTNSSSLLEDTPSHKVGVQSNGSRKRDSIHDEELHARESKKARKSAIPKVSMHYGKEAPAINHKVPQTEDDCDIIPASEVNMEDQVTHQEPKMVSGVLPNKTTVAARNMSLPAARSISEATIIEERVIEQHKNNPQRVAADNRQDKSNSQHDLDKRNVTISGGSSSSTANSLPAEMPARQKGYDFADASESSRSFHSVLHQAAVDENADPRPVPRPALNRDHPMTNQSPATDHRVPGQYDYSQPIPSGGKQEAPLLHQDTYHSQQRGISARDMSDHSHFQSSNVVSTASRFKRGEPLQVRDFAFKDMLSPRRHEPRERASSSLDHLHVGVSARPAARQALKKHVKPRVLDHDDVFSPGTDSREQNTSVFVDELKRKTEAQNHAEAVLRHNEKTHEFSEELLRAPRRHESNETHILSNIETTDRHRGQRGAVRPFIYPKAALFNRELVENDKHRTSKSRIRTIGVEYPDVQGSHPYNQPAGAFRQDTGASLPRRMYNGHSSEGYHEDRANLEASSTEKQDQGSSETEGGTEVDRAASDLVDTIHAVTTAIIGKLYSQDGKLNNIVEEYNHNGRRIVAQLHERQQEDLRQVSRVFQNDCREISSAYKNTLKGIKELRNKVSAKRKFVNEVEAAKRARYEHVERSISAAMEELGKL</sequence>
<feature type="compositionally biased region" description="Basic and acidic residues" evidence="1">
    <location>
        <begin position="1014"/>
        <end position="1032"/>
    </location>
</feature>
<feature type="compositionally biased region" description="Basic and acidic residues" evidence="1">
    <location>
        <begin position="162"/>
        <end position="181"/>
    </location>
</feature>
<feature type="region of interest" description="Disordered" evidence="1">
    <location>
        <begin position="640"/>
        <end position="702"/>
    </location>
</feature>
<feature type="compositionally biased region" description="Polar residues" evidence="1">
    <location>
        <begin position="188"/>
        <end position="199"/>
    </location>
</feature>
<feature type="compositionally biased region" description="Acidic residues" evidence="1">
    <location>
        <begin position="335"/>
        <end position="344"/>
    </location>
</feature>
<dbReference type="Proteomes" id="UP000030651">
    <property type="component" value="Unassembled WGS sequence"/>
</dbReference>
<feature type="compositionally biased region" description="Basic and acidic residues" evidence="1">
    <location>
        <begin position="378"/>
        <end position="402"/>
    </location>
</feature>
<feature type="compositionally biased region" description="Basic residues" evidence="1">
    <location>
        <begin position="200"/>
        <end position="211"/>
    </location>
</feature>
<dbReference type="HOGENOM" id="CLU_274648_0_0_1"/>
<feature type="compositionally biased region" description="Low complexity" evidence="1">
    <location>
        <begin position="32"/>
        <end position="41"/>
    </location>
</feature>
<gene>
    <name evidence="2" type="ORF">PFICI_01931</name>
</gene>
<evidence type="ECO:0000313" key="2">
    <source>
        <dbReference type="EMBL" id="ETS88103.1"/>
    </source>
</evidence>
<feature type="compositionally biased region" description="Polar residues" evidence="1">
    <location>
        <begin position="298"/>
        <end position="311"/>
    </location>
</feature>
<feature type="compositionally biased region" description="Basic and acidic residues" evidence="1">
    <location>
        <begin position="537"/>
        <end position="552"/>
    </location>
</feature>
<feature type="compositionally biased region" description="Polar residues" evidence="1">
    <location>
        <begin position="225"/>
        <end position="236"/>
    </location>
</feature>
<feature type="compositionally biased region" description="Basic and acidic residues" evidence="1">
    <location>
        <begin position="653"/>
        <end position="670"/>
    </location>
</feature>
<feature type="region of interest" description="Disordered" evidence="1">
    <location>
        <begin position="963"/>
        <end position="1047"/>
    </location>
</feature>
<reference evidence="3" key="1">
    <citation type="journal article" date="2015" name="BMC Genomics">
        <title>Genomic and transcriptomic analysis of the endophytic fungus Pestalotiopsis fici reveals its lifestyle and high potential for synthesis of natural products.</title>
        <authorList>
            <person name="Wang X."/>
            <person name="Zhang X."/>
            <person name="Liu L."/>
            <person name="Xiang M."/>
            <person name="Wang W."/>
            <person name="Sun X."/>
            <person name="Che Y."/>
            <person name="Guo L."/>
            <person name="Liu G."/>
            <person name="Guo L."/>
            <person name="Wang C."/>
            <person name="Yin W.B."/>
            <person name="Stadler M."/>
            <person name="Zhang X."/>
            <person name="Liu X."/>
        </authorList>
    </citation>
    <scope>NUCLEOTIDE SEQUENCE [LARGE SCALE GENOMIC DNA]</scope>
    <source>
        <strain evidence="3">W106-1 / CGMCC3.15140</strain>
    </source>
</reference>
<dbReference type="KEGG" id="pfy:PFICI_01931"/>
<name>W3XPX2_PESFW</name>
<proteinExistence type="predicted"/>
<protein>
    <submittedName>
        <fullName evidence="2">Uncharacterized protein</fullName>
    </submittedName>
</protein>
<feature type="compositionally biased region" description="Polar residues" evidence="1">
    <location>
        <begin position="345"/>
        <end position="357"/>
    </location>
</feature>
<evidence type="ECO:0000313" key="3">
    <source>
        <dbReference type="Proteomes" id="UP000030651"/>
    </source>
</evidence>
<dbReference type="InParanoid" id="W3XPX2"/>
<feature type="compositionally biased region" description="Polar residues" evidence="1">
    <location>
        <begin position="151"/>
        <end position="161"/>
    </location>
</feature>
<keyword evidence="3" id="KW-1185">Reference proteome</keyword>
<dbReference type="RefSeq" id="XP_007828703.1">
    <property type="nucleotide sequence ID" value="XM_007830512.1"/>
</dbReference>
<feature type="compositionally biased region" description="Polar residues" evidence="1">
    <location>
        <begin position="74"/>
        <end position="96"/>
    </location>
</feature>
<dbReference type="GeneID" id="19266944"/>
<dbReference type="OMA" id="NDCREIS"/>
<dbReference type="AlphaFoldDB" id="W3XPX2"/>
<evidence type="ECO:0000256" key="1">
    <source>
        <dbReference type="SAM" id="MobiDB-lite"/>
    </source>
</evidence>
<organism evidence="2 3">
    <name type="scientific">Pestalotiopsis fici (strain W106-1 / CGMCC3.15140)</name>
    <dbReference type="NCBI Taxonomy" id="1229662"/>
    <lineage>
        <taxon>Eukaryota</taxon>
        <taxon>Fungi</taxon>
        <taxon>Dikarya</taxon>
        <taxon>Ascomycota</taxon>
        <taxon>Pezizomycotina</taxon>
        <taxon>Sordariomycetes</taxon>
        <taxon>Xylariomycetidae</taxon>
        <taxon>Amphisphaeriales</taxon>
        <taxon>Sporocadaceae</taxon>
        <taxon>Pestalotiopsis</taxon>
    </lineage>
</organism>
<accession>W3XPX2</accession>